<feature type="region of interest" description="Disordered" evidence="3">
    <location>
        <begin position="617"/>
        <end position="649"/>
    </location>
</feature>
<keyword evidence="5" id="KW-1185">Reference proteome</keyword>
<name>A0A167ITM4_METRR</name>
<gene>
    <name evidence="4" type="ORF">NOR_01358</name>
</gene>
<evidence type="ECO:0000313" key="5">
    <source>
        <dbReference type="Proteomes" id="UP000243498"/>
    </source>
</evidence>
<feature type="compositionally biased region" description="Low complexity" evidence="3">
    <location>
        <begin position="722"/>
        <end position="735"/>
    </location>
</feature>
<reference evidence="4 5" key="1">
    <citation type="journal article" date="2016" name="Genome Biol. Evol.">
        <title>Divergent and convergent evolution of fungal pathogenicity.</title>
        <authorList>
            <person name="Shang Y."/>
            <person name="Xiao G."/>
            <person name="Zheng P."/>
            <person name="Cen K."/>
            <person name="Zhan S."/>
            <person name="Wang C."/>
        </authorList>
    </citation>
    <scope>NUCLEOTIDE SEQUENCE [LARGE SCALE GENOMIC DNA]</scope>
    <source>
        <strain evidence="4 5">RCEF 4871</strain>
    </source>
</reference>
<dbReference type="Pfam" id="PF08624">
    <property type="entry name" value="CRC_subunit"/>
    <property type="match status" value="1"/>
</dbReference>
<evidence type="ECO:0000256" key="1">
    <source>
        <dbReference type="ARBA" id="ARBA00023015"/>
    </source>
</evidence>
<dbReference type="PANTHER" id="PTHR22597:SF5">
    <property type="entry name" value="LOCALIZATION PROTEIN, PUTATIVE (AFU_ORTHOLOGUE AFUA_1G10600)-RELATED"/>
    <property type="match status" value="1"/>
</dbReference>
<keyword evidence="2" id="KW-0804">Transcription</keyword>
<feature type="compositionally biased region" description="Low complexity" evidence="3">
    <location>
        <begin position="285"/>
        <end position="305"/>
    </location>
</feature>
<dbReference type="OrthoDB" id="5598844at2759"/>
<feature type="region of interest" description="Disordered" evidence="3">
    <location>
        <begin position="158"/>
        <end position="177"/>
    </location>
</feature>
<sequence length="807" mass="87924">MRPLLLRAAVARCWLLVLLLVARMPFWYLSRRPSSWGTCTFRRSSSRACSRRPLLAGHHQEPAARFHAVTAPLVAAPSSTLLDPPRPSTSTLDTLDTLDPLCSTLRVGAPPSPTASRHVAAIVIVIVTVDAVYWLGPSVMYAAQPDNVDSATINPAALSSPELRSSPPNCPQEKAHDGQVRRRVLLLSWLCATRTELPVSRRRKIALNSVKCRNADYCRSTALSNPPLRGLKQSRSSDSHNILQPGDDASSPRHPKRIRQMKPSDAPGQPPAPGVSQTGAPPLTPQSQSSTLPSQTTPAYGTTPAGAPPKTTPTKSTVKALPTVRDHTTDQLNQAGDEYLPREIDEFGEKKVMPNGQLLGNRTYRCRTFLVPNRGDKLFMLATECARVLGYRDSYLLFNKNRSLFKIIASQAEKDDLVQQEILPFSYRSRQIAIVTARSMFRQFGSRVIDNGRRVRDDYWETKARKQGFTEADLAGEKRPGAARAREAAEAQNNLLMSGPHTEIVYNNTPGPYPGAPPTHLVQAGMMGAPPGNIARMPGLTVGSELSDTRPRDFSNIIKGGPRQEITGPAYQDQTRPSPLGEIHSQAHHAAEFNRSVNQQRDMRGDYLQGIWRRPHEQPATSALNPTVGSTDATATTTRPSSSPHTVAAGVTQPVVSSQSPQMLMTAAPYSQSIHAQNPLGSAGGGSMSQGTPGGYNYQPNQAMWSQNAQTPHHSYGSYTTQSQASHPPQSPASHLRQPSAGQLQPNMPFPGMGSMQYGASQGMYPTDQTPRQYMAQSTPGAPQVSQSWSGQHSPPTQWWTPQQQPQ</sequence>
<dbReference type="AlphaFoldDB" id="A0A167ITM4"/>
<dbReference type="EMBL" id="AZHC01000003">
    <property type="protein sequence ID" value="OAA49435.1"/>
    <property type="molecule type" value="Genomic_DNA"/>
</dbReference>
<evidence type="ECO:0000313" key="4">
    <source>
        <dbReference type="EMBL" id="OAA49435.1"/>
    </source>
</evidence>
<accession>A0A167ITM4</accession>
<organism evidence="4 5">
    <name type="scientific">Metarhizium rileyi (strain RCEF 4871)</name>
    <name type="common">Nomuraea rileyi</name>
    <dbReference type="NCBI Taxonomy" id="1649241"/>
    <lineage>
        <taxon>Eukaryota</taxon>
        <taxon>Fungi</taxon>
        <taxon>Dikarya</taxon>
        <taxon>Ascomycota</taxon>
        <taxon>Pezizomycotina</taxon>
        <taxon>Sordariomycetes</taxon>
        <taxon>Hypocreomycetidae</taxon>
        <taxon>Hypocreales</taxon>
        <taxon>Clavicipitaceae</taxon>
        <taxon>Metarhizium</taxon>
    </lineage>
</organism>
<dbReference type="GO" id="GO:0016586">
    <property type="term" value="C:RSC-type complex"/>
    <property type="evidence" value="ECO:0007669"/>
    <property type="project" value="TreeGrafter"/>
</dbReference>
<feature type="region of interest" description="Disordered" evidence="3">
    <location>
        <begin position="221"/>
        <end position="319"/>
    </location>
</feature>
<feature type="compositionally biased region" description="Low complexity" evidence="3">
    <location>
        <begin position="626"/>
        <end position="646"/>
    </location>
</feature>
<feature type="compositionally biased region" description="Low complexity" evidence="3">
    <location>
        <begin position="795"/>
        <end position="807"/>
    </location>
</feature>
<feature type="compositionally biased region" description="Gly residues" evidence="3">
    <location>
        <begin position="682"/>
        <end position="694"/>
    </location>
</feature>
<feature type="region of interest" description="Disordered" evidence="3">
    <location>
        <begin position="555"/>
        <end position="581"/>
    </location>
</feature>
<keyword evidence="1" id="KW-0805">Transcription regulation</keyword>
<evidence type="ECO:0000256" key="2">
    <source>
        <dbReference type="ARBA" id="ARBA00023163"/>
    </source>
</evidence>
<feature type="compositionally biased region" description="Polar residues" evidence="3">
    <location>
        <begin position="233"/>
        <end position="242"/>
    </location>
</feature>
<dbReference type="PANTHER" id="PTHR22597">
    <property type="entry name" value="POLYCOMB GROUP PROTEIN"/>
    <property type="match status" value="1"/>
</dbReference>
<feature type="compositionally biased region" description="Polar residues" evidence="3">
    <location>
        <begin position="698"/>
        <end position="721"/>
    </location>
</feature>
<dbReference type="Proteomes" id="UP000243498">
    <property type="component" value="Unassembled WGS sequence"/>
</dbReference>
<dbReference type="InterPro" id="IPR013933">
    <property type="entry name" value="CRC_Rsc7/Swp82"/>
</dbReference>
<protein>
    <submittedName>
        <fullName evidence="4">RSC complex subunit Rsc7</fullName>
    </submittedName>
</protein>
<comment type="caution">
    <text evidence="4">The sequence shown here is derived from an EMBL/GenBank/DDBJ whole genome shotgun (WGS) entry which is preliminary data.</text>
</comment>
<feature type="region of interest" description="Disordered" evidence="3">
    <location>
        <begin position="675"/>
        <end position="807"/>
    </location>
</feature>
<dbReference type="STRING" id="1081105.A0A167ITM4"/>
<feature type="compositionally biased region" description="Polar residues" evidence="3">
    <location>
        <begin position="767"/>
        <end position="794"/>
    </location>
</feature>
<proteinExistence type="predicted"/>
<dbReference type="GO" id="GO:0031490">
    <property type="term" value="F:chromatin DNA binding"/>
    <property type="evidence" value="ECO:0007669"/>
    <property type="project" value="TreeGrafter"/>
</dbReference>
<evidence type="ECO:0000256" key="3">
    <source>
        <dbReference type="SAM" id="MobiDB-lite"/>
    </source>
</evidence>